<evidence type="ECO:0000313" key="3">
    <source>
        <dbReference type="Proteomes" id="UP000692954"/>
    </source>
</evidence>
<organism evidence="2 3">
    <name type="scientific">Paramecium sonneborni</name>
    <dbReference type="NCBI Taxonomy" id="65129"/>
    <lineage>
        <taxon>Eukaryota</taxon>
        <taxon>Sar</taxon>
        <taxon>Alveolata</taxon>
        <taxon>Ciliophora</taxon>
        <taxon>Intramacronucleata</taxon>
        <taxon>Oligohymenophorea</taxon>
        <taxon>Peniculida</taxon>
        <taxon>Parameciidae</taxon>
        <taxon>Paramecium</taxon>
    </lineage>
</organism>
<feature type="compositionally biased region" description="Polar residues" evidence="1">
    <location>
        <begin position="48"/>
        <end position="73"/>
    </location>
</feature>
<feature type="region of interest" description="Disordered" evidence="1">
    <location>
        <begin position="39"/>
        <end position="73"/>
    </location>
</feature>
<sequence length="73" mass="8600">MGCVSGKQKQKRALFQYEIYEIAQPIAIKEEKRYDVNKNPIVQRRAKSNSQTPDQQNRTKQYSDQLPITKPQF</sequence>
<evidence type="ECO:0000256" key="1">
    <source>
        <dbReference type="SAM" id="MobiDB-lite"/>
    </source>
</evidence>
<proteinExistence type="predicted"/>
<dbReference type="EMBL" id="CAJJDN010000063">
    <property type="protein sequence ID" value="CAD8094914.1"/>
    <property type="molecule type" value="Genomic_DNA"/>
</dbReference>
<gene>
    <name evidence="2" type="ORF">PSON_ATCC_30995.1.T0630130</name>
</gene>
<dbReference type="AlphaFoldDB" id="A0A8S1P229"/>
<accession>A0A8S1P229</accession>
<comment type="caution">
    <text evidence="2">The sequence shown here is derived from an EMBL/GenBank/DDBJ whole genome shotgun (WGS) entry which is preliminary data.</text>
</comment>
<reference evidence="2" key="1">
    <citation type="submission" date="2021-01" db="EMBL/GenBank/DDBJ databases">
        <authorList>
            <consortium name="Genoscope - CEA"/>
            <person name="William W."/>
        </authorList>
    </citation>
    <scope>NUCLEOTIDE SEQUENCE</scope>
</reference>
<evidence type="ECO:0000313" key="2">
    <source>
        <dbReference type="EMBL" id="CAD8094914.1"/>
    </source>
</evidence>
<keyword evidence="3" id="KW-1185">Reference proteome</keyword>
<protein>
    <submittedName>
        <fullName evidence="2">Uncharacterized protein</fullName>
    </submittedName>
</protein>
<dbReference type="OrthoDB" id="291741at2759"/>
<dbReference type="Proteomes" id="UP000692954">
    <property type="component" value="Unassembled WGS sequence"/>
</dbReference>
<name>A0A8S1P229_9CILI</name>